<evidence type="ECO:0000313" key="2">
    <source>
        <dbReference type="EMBL" id="EOQ69824.1"/>
    </source>
</evidence>
<feature type="transmembrane region" description="Helical" evidence="1">
    <location>
        <begin position="55"/>
        <end position="78"/>
    </location>
</feature>
<dbReference type="AlphaFoldDB" id="A0ABC9T3N7"/>
<sequence>MEFIKNTILNSGPALVTLVTCIASLLYFLGNKFIKIKSLTHIDKLFLDKSTNKSLQVWQFIIAVVYALFVYNLLAHTFGSNFPNSFDYDNSNSLHKTYFWSAWLFIISLISLIVSRFLIKKFKHHNYFIRIVCILILLNLITSVIFYFFFYYEFVLKSINLSSILIINTFPVILMYFYTVTLTKITKEFPNSYLINLVSEDIFRSEKIIHGYMLDEKRTVCFLEKQSQEEVFYVCDFSAKVYQKYTLIP</sequence>
<evidence type="ECO:0000256" key="1">
    <source>
        <dbReference type="SAM" id="Phobius"/>
    </source>
</evidence>
<dbReference type="Proteomes" id="UP000014060">
    <property type="component" value="Unassembled WGS sequence"/>
</dbReference>
<dbReference type="RefSeq" id="WP_000394383.1">
    <property type="nucleotide sequence ID" value="NZ_KB976008.1"/>
</dbReference>
<feature type="transmembrane region" description="Helical" evidence="1">
    <location>
        <begin position="12"/>
        <end position="34"/>
    </location>
</feature>
<reference evidence="2 3" key="1">
    <citation type="submission" date="2013-01" db="EMBL/GenBank/DDBJ databases">
        <title>The Genome Sequence of Bacillus cereus TIAC219.</title>
        <authorList>
            <consortium name="The Broad Institute Genome Sequencing Platform"/>
            <consortium name="The Broad Institute Genome Sequencing Center for Infectious Disease"/>
            <person name="Feldgarden M."/>
            <person name="Van der Auwera G.A."/>
            <person name="Mahillon J."/>
            <person name="Duprez V."/>
            <person name="Timmery S."/>
            <person name="Mattelet C."/>
            <person name="Dierick K."/>
            <person name="Sun M."/>
            <person name="Yu Z."/>
            <person name="Zhu L."/>
            <person name="Hu X."/>
            <person name="Shank E.B."/>
            <person name="Swiecicka I."/>
            <person name="Hansen B.M."/>
            <person name="Andrup L."/>
            <person name="Walker B."/>
            <person name="Young S.K."/>
            <person name="Zeng Q."/>
            <person name="Gargeya S."/>
            <person name="Fitzgerald M."/>
            <person name="Haas B."/>
            <person name="Abouelleil A."/>
            <person name="Alvarado L."/>
            <person name="Arachchi H.M."/>
            <person name="Berlin A.M."/>
            <person name="Chapman S.B."/>
            <person name="Dewar J."/>
            <person name="Goldberg J."/>
            <person name="Griggs A."/>
            <person name="Gujja S."/>
            <person name="Hansen M."/>
            <person name="Howarth C."/>
            <person name="Imamovic A."/>
            <person name="Larimer J."/>
            <person name="McCowan C."/>
            <person name="Murphy C."/>
            <person name="Neiman D."/>
            <person name="Pearson M."/>
            <person name="Priest M."/>
            <person name="Roberts A."/>
            <person name="Saif S."/>
            <person name="Shea T."/>
            <person name="Sisk P."/>
            <person name="Sykes S."/>
            <person name="Wortman J."/>
            <person name="Nusbaum C."/>
            <person name="Birren B."/>
        </authorList>
    </citation>
    <scope>NUCLEOTIDE SEQUENCE [LARGE SCALE GENOMIC DNA]</scope>
    <source>
        <strain evidence="2 3">TIAC219</strain>
    </source>
</reference>
<feature type="transmembrane region" description="Helical" evidence="1">
    <location>
        <begin position="98"/>
        <end position="119"/>
    </location>
</feature>
<keyword evidence="1" id="KW-0472">Membrane</keyword>
<organism evidence="2 3">
    <name type="scientific">Bacillus cereus TIAC219</name>
    <dbReference type="NCBI Taxonomy" id="718222"/>
    <lineage>
        <taxon>Bacteria</taxon>
        <taxon>Bacillati</taxon>
        <taxon>Bacillota</taxon>
        <taxon>Bacilli</taxon>
        <taxon>Bacillales</taxon>
        <taxon>Bacillaceae</taxon>
        <taxon>Bacillus</taxon>
        <taxon>Bacillus cereus group</taxon>
    </lineage>
</organism>
<keyword evidence="1" id="KW-1133">Transmembrane helix</keyword>
<proteinExistence type="predicted"/>
<comment type="caution">
    <text evidence="2">The sequence shown here is derived from an EMBL/GenBank/DDBJ whole genome shotgun (WGS) entry which is preliminary data.</text>
</comment>
<keyword evidence="1" id="KW-0812">Transmembrane</keyword>
<gene>
    <name evidence="2" type="ORF">IAY_02899</name>
</gene>
<accession>A0ABC9T3N7</accession>
<protein>
    <submittedName>
        <fullName evidence="2">Uncharacterized protein</fullName>
    </submittedName>
</protein>
<feature type="transmembrane region" description="Helical" evidence="1">
    <location>
        <begin position="131"/>
        <end position="152"/>
    </location>
</feature>
<evidence type="ECO:0000313" key="3">
    <source>
        <dbReference type="Proteomes" id="UP000014060"/>
    </source>
</evidence>
<dbReference type="EMBL" id="AHCJ01000011">
    <property type="protein sequence ID" value="EOQ69824.1"/>
    <property type="molecule type" value="Genomic_DNA"/>
</dbReference>
<feature type="transmembrane region" description="Helical" evidence="1">
    <location>
        <begin position="158"/>
        <end position="178"/>
    </location>
</feature>
<name>A0ABC9T3N7_BACCE</name>